<keyword evidence="4" id="KW-0378">Hydrolase</keyword>
<comment type="caution">
    <text evidence="4">The sequence shown here is derived from an EMBL/GenBank/DDBJ whole genome shotgun (WGS) entry which is preliminary data.</text>
</comment>
<evidence type="ECO:0000256" key="2">
    <source>
        <dbReference type="SAM" id="MobiDB-lite"/>
    </source>
</evidence>
<dbReference type="GO" id="GO:0016052">
    <property type="term" value="P:carbohydrate catabolic process"/>
    <property type="evidence" value="ECO:0007669"/>
    <property type="project" value="TreeGrafter"/>
</dbReference>
<dbReference type="PANTHER" id="PTHR34135:SF2">
    <property type="entry name" value="LYSOZYME"/>
    <property type="match status" value="1"/>
</dbReference>
<dbReference type="PROSITE" id="PS51904">
    <property type="entry name" value="GLYCOSYL_HYDROL_F25_2"/>
    <property type="match status" value="1"/>
</dbReference>
<keyword evidence="3" id="KW-0472">Membrane</keyword>
<dbReference type="InterPro" id="IPR017853">
    <property type="entry name" value="GH"/>
</dbReference>
<gene>
    <name evidence="4" type="ORF">H8S44_06910</name>
</gene>
<feature type="transmembrane region" description="Helical" evidence="3">
    <location>
        <begin position="20"/>
        <end position="45"/>
    </location>
</feature>
<name>A0A923RLR2_9FIRM</name>
<organism evidence="4 5">
    <name type="scientific">Anaerosacchariphilus hominis</name>
    <dbReference type="NCBI Taxonomy" id="2763017"/>
    <lineage>
        <taxon>Bacteria</taxon>
        <taxon>Bacillati</taxon>
        <taxon>Bacillota</taxon>
        <taxon>Clostridia</taxon>
        <taxon>Lachnospirales</taxon>
        <taxon>Lachnospiraceae</taxon>
        <taxon>Anaerosacchariphilus</taxon>
    </lineage>
</organism>
<evidence type="ECO:0000256" key="1">
    <source>
        <dbReference type="ARBA" id="ARBA00010646"/>
    </source>
</evidence>
<proteinExistence type="inferred from homology"/>
<reference evidence="4" key="1">
    <citation type="submission" date="2020-08" db="EMBL/GenBank/DDBJ databases">
        <title>Genome public.</title>
        <authorList>
            <person name="Liu C."/>
            <person name="Sun Q."/>
        </authorList>
    </citation>
    <scope>NUCLEOTIDE SEQUENCE</scope>
    <source>
        <strain evidence="4">NSJ-68</strain>
    </source>
</reference>
<dbReference type="GO" id="GO:0016998">
    <property type="term" value="P:cell wall macromolecule catabolic process"/>
    <property type="evidence" value="ECO:0007669"/>
    <property type="project" value="InterPro"/>
</dbReference>
<keyword evidence="3" id="KW-0812">Transmembrane</keyword>
<dbReference type="GO" id="GO:0003796">
    <property type="term" value="F:lysozyme activity"/>
    <property type="evidence" value="ECO:0007669"/>
    <property type="project" value="InterPro"/>
</dbReference>
<keyword evidence="3" id="KW-1133">Transmembrane helix</keyword>
<feature type="region of interest" description="Disordered" evidence="2">
    <location>
        <begin position="72"/>
        <end position="91"/>
    </location>
</feature>
<dbReference type="GO" id="GO:0009253">
    <property type="term" value="P:peptidoglycan catabolic process"/>
    <property type="evidence" value="ECO:0007669"/>
    <property type="project" value="InterPro"/>
</dbReference>
<accession>A0A923RLR2</accession>
<comment type="similarity">
    <text evidence="1">Belongs to the glycosyl hydrolase 25 family.</text>
</comment>
<feature type="compositionally biased region" description="Acidic residues" evidence="2">
    <location>
        <begin position="72"/>
        <end position="81"/>
    </location>
</feature>
<dbReference type="SUPFAM" id="SSF51445">
    <property type="entry name" value="(Trans)glycosidases"/>
    <property type="match status" value="1"/>
</dbReference>
<dbReference type="EMBL" id="JACOOR010000003">
    <property type="protein sequence ID" value="MBC5659498.1"/>
    <property type="molecule type" value="Genomic_DNA"/>
</dbReference>
<dbReference type="Pfam" id="PF01183">
    <property type="entry name" value="Glyco_hydro_25"/>
    <property type="match status" value="1"/>
</dbReference>
<dbReference type="Gene3D" id="3.20.20.80">
    <property type="entry name" value="Glycosidases"/>
    <property type="match status" value="1"/>
</dbReference>
<sequence length="501" mass="55702">MKRESRQDFNEWDEEESGFSVRTVLAVLAAILCVLGLCVVLYFLIFRGEKEEPEKAEEVQVIADTEEEVVDKEELDYEDPQSTENLTPDETGAETAVSKILISEHAAETDEVTLGIDVSRFQGTIDWKAVADAGIDFAMIRVGYRTQSSGEIVEDSNARYNMQEASANGIKIGAYFFSTAVSEAEAVEEAQWAADIISQYPITYPVAYNCEGFGNPENRLYSLTKTERTDCAIAFLNEIYKQGYTPVFYASKNEMEEDLKWETSRIDKSFKIWVSQYPAAPYPQTATSSYSGTHAMWQYTNNGTVAGVPKPVDANVAYFGYESSAQAQNQEAPEEAEADVEALMKFQEVEETVTSKDVTNLRDMPSQGSDSTVLRTLTNGETATRTGISDSGWSRLLIDGERYYAVSNYLTTDLSHQTPVKEPDDGLKTKFTKVSENVTPKIEVNLRKLPSVTNPDAVVVATVTAGEVFVRTGINTDYGWSRVEYNGQTLYCVSSYLNVVE</sequence>
<dbReference type="CDD" id="cd06414">
    <property type="entry name" value="GH25_LytC-like"/>
    <property type="match status" value="1"/>
</dbReference>
<dbReference type="InterPro" id="IPR002053">
    <property type="entry name" value="Glyco_hydro_25"/>
</dbReference>
<dbReference type="Proteomes" id="UP000649345">
    <property type="component" value="Unassembled WGS sequence"/>
</dbReference>
<evidence type="ECO:0000313" key="5">
    <source>
        <dbReference type="Proteomes" id="UP000649345"/>
    </source>
</evidence>
<dbReference type="RefSeq" id="WP_186871850.1">
    <property type="nucleotide sequence ID" value="NZ_JACOOR010000003.1"/>
</dbReference>
<keyword evidence="5" id="KW-1185">Reference proteome</keyword>
<protein>
    <submittedName>
        <fullName evidence="4">Glycoside hydrolase family 25</fullName>
    </submittedName>
</protein>
<evidence type="ECO:0000256" key="3">
    <source>
        <dbReference type="SAM" id="Phobius"/>
    </source>
</evidence>
<evidence type="ECO:0000313" key="4">
    <source>
        <dbReference type="EMBL" id="MBC5659498.1"/>
    </source>
</evidence>
<dbReference type="PANTHER" id="PTHR34135">
    <property type="entry name" value="LYSOZYME"/>
    <property type="match status" value="1"/>
</dbReference>
<dbReference type="Gene3D" id="2.30.30.40">
    <property type="entry name" value="SH3 Domains"/>
    <property type="match status" value="2"/>
</dbReference>
<dbReference type="AlphaFoldDB" id="A0A923RLR2"/>